<gene>
    <name evidence="2" type="ORF">FZC76_15610</name>
</gene>
<name>A0A5D4SU76_9BACI</name>
<keyword evidence="2" id="KW-0413">Isomerase</keyword>
<dbReference type="EMBL" id="VTEV01000006">
    <property type="protein sequence ID" value="TYS66957.1"/>
    <property type="molecule type" value="Genomic_DNA"/>
</dbReference>
<proteinExistence type="predicted"/>
<dbReference type="Proteomes" id="UP000322524">
    <property type="component" value="Unassembled WGS sequence"/>
</dbReference>
<dbReference type="AlphaFoldDB" id="A0A5D4SU76"/>
<dbReference type="SUPFAM" id="SSF51658">
    <property type="entry name" value="Xylose isomerase-like"/>
    <property type="match status" value="1"/>
</dbReference>
<dbReference type="GO" id="GO:0016853">
    <property type="term" value="F:isomerase activity"/>
    <property type="evidence" value="ECO:0007669"/>
    <property type="project" value="UniProtKB-KW"/>
</dbReference>
<dbReference type="OrthoDB" id="9779184at2"/>
<evidence type="ECO:0000259" key="1">
    <source>
        <dbReference type="Pfam" id="PF01261"/>
    </source>
</evidence>
<feature type="domain" description="Xylose isomerase-like TIM barrel" evidence="1">
    <location>
        <begin position="50"/>
        <end position="276"/>
    </location>
</feature>
<dbReference type="InterPro" id="IPR013022">
    <property type="entry name" value="Xyl_isomerase-like_TIM-brl"/>
</dbReference>
<dbReference type="InterPro" id="IPR036237">
    <property type="entry name" value="Xyl_isomerase-like_sf"/>
</dbReference>
<organism evidence="2 3">
    <name type="scientific">Sutcliffiella horikoshii</name>
    <dbReference type="NCBI Taxonomy" id="79883"/>
    <lineage>
        <taxon>Bacteria</taxon>
        <taxon>Bacillati</taxon>
        <taxon>Bacillota</taxon>
        <taxon>Bacilli</taxon>
        <taxon>Bacillales</taxon>
        <taxon>Bacillaceae</taxon>
        <taxon>Sutcliffiella</taxon>
    </lineage>
</organism>
<reference evidence="2 3" key="1">
    <citation type="submission" date="2019-08" db="EMBL/GenBank/DDBJ databases">
        <title>Bacillus genomes from the desert of Cuatro Cienegas, Coahuila.</title>
        <authorList>
            <person name="Olmedo-Alvarez G."/>
        </authorList>
    </citation>
    <scope>NUCLEOTIDE SEQUENCE [LARGE SCALE GENOMIC DNA]</scope>
    <source>
        <strain evidence="2 3">CH28_1T</strain>
    </source>
</reference>
<dbReference type="PANTHER" id="PTHR12110">
    <property type="entry name" value="HYDROXYPYRUVATE ISOMERASE"/>
    <property type="match status" value="1"/>
</dbReference>
<dbReference type="RefSeq" id="WP_148989110.1">
    <property type="nucleotide sequence ID" value="NZ_VTEV01000006.1"/>
</dbReference>
<accession>A0A5D4SU76</accession>
<comment type="caution">
    <text evidence="2">The sequence shown here is derived from an EMBL/GenBank/DDBJ whole genome shotgun (WGS) entry which is preliminary data.</text>
</comment>
<dbReference type="InterPro" id="IPR050312">
    <property type="entry name" value="IolE/XylAMocC-like"/>
</dbReference>
<evidence type="ECO:0000313" key="3">
    <source>
        <dbReference type="Proteomes" id="UP000322524"/>
    </source>
</evidence>
<protein>
    <submittedName>
        <fullName evidence="2">Sugar phosphate isomerase/epimerase</fullName>
    </submittedName>
</protein>
<dbReference type="PANTHER" id="PTHR12110:SF21">
    <property type="entry name" value="XYLOSE ISOMERASE-LIKE TIM BARREL DOMAIN-CONTAINING PROTEIN"/>
    <property type="match status" value="1"/>
</dbReference>
<sequence>MDIGYLTNSLVHHGVKDIDKIVEWSLKHGFQHLEIGPNIPFEHLEKVVLEGQVKITALTYCRNFLSENPEIAKGHRLELISRIQKAGELGIPTVVTSTGISMIAEGDKYDSYDAIRPKPEYSLDKVEGFFEEMVALAEKCNVKIAFENCPLMGNIAISPELLSRLFERLDSPNVGLTYDPSHLIWQFIDPYSPIKEFGNRIFHVHAKDTEIDEERLKRVGFLTDYSWWRYRLPGHGALDWRKFISELLEAGYDGVVSIEHEDPIWGGNLEKTKEGLLIAKGYLEKLPGLVKV</sequence>
<evidence type="ECO:0000313" key="2">
    <source>
        <dbReference type="EMBL" id="TYS66957.1"/>
    </source>
</evidence>
<dbReference type="Gene3D" id="3.20.20.150">
    <property type="entry name" value="Divalent-metal-dependent TIM barrel enzymes"/>
    <property type="match status" value="1"/>
</dbReference>
<dbReference type="Pfam" id="PF01261">
    <property type="entry name" value="AP_endonuc_2"/>
    <property type="match status" value="1"/>
</dbReference>